<protein>
    <submittedName>
        <fullName evidence="6">ATP-grasp domain-containing protein</fullName>
    </submittedName>
</protein>
<dbReference type="GO" id="GO:0016874">
    <property type="term" value="F:ligase activity"/>
    <property type="evidence" value="ECO:0007669"/>
    <property type="project" value="UniProtKB-KW"/>
</dbReference>
<reference evidence="6" key="1">
    <citation type="submission" date="2020-10" db="EMBL/GenBank/DDBJ databases">
        <authorList>
            <person name="Gilroy R."/>
        </authorList>
    </citation>
    <scope>NUCLEOTIDE SEQUENCE</scope>
    <source>
        <strain evidence="6">CHK190-19873</strain>
    </source>
</reference>
<evidence type="ECO:0000256" key="3">
    <source>
        <dbReference type="ARBA" id="ARBA00022840"/>
    </source>
</evidence>
<accession>A0A9D1ESR0</accession>
<comment type="caution">
    <text evidence="6">The sequence shown here is derived from an EMBL/GenBank/DDBJ whole genome shotgun (WGS) entry which is preliminary data.</text>
</comment>
<dbReference type="Pfam" id="PF02786">
    <property type="entry name" value="CPSase_L_D2"/>
    <property type="match status" value="1"/>
</dbReference>
<dbReference type="EMBL" id="DVIQ01000044">
    <property type="protein sequence ID" value="HIS31585.1"/>
    <property type="molecule type" value="Genomic_DNA"/>
</dbReference>
<dbReference type="PANTHER" id="PTHR43585">
    <property type="entry name" value="FUMIPYRROLE BIOSYNTHESIS PROTEIN C"/>
    <property type="match status" value="1"/>
</dbReference>
<dbReference type="InterPro" id="IPR013815">
    <property type="entry name" value="ATP_grasp_subdomain_1"/>
</dbReference>
<dbReference type="InterPro" id="IPR005479">
    <property type="entry name" value="CPAse_ATP-bd"/>
</dbReference>
<dbReference type="GO" id="GO:0046872">
    <property type="term" value="F:metal ion binding"/>
    <property type="evidence" value="ECO:0007669"/>
    <property type="project" value="InterPro"/>
</dbReference>
<dbReference type="AlphaFoldDB" id="A0A9D1ESR0"/>
<dbReference type="Proteomes" id="UP000823935">
    <property type="component" value="Unassembled WGS sequence"/>
</dbReference>
<reference evidence="6" key="2">
    <citation type="journal article" date="2021" name="PeerJ">
        <title>Extensive microbial diversity within the chicken gut microbiome revealed by metagenomics and culture.</title>
        <authorList>
            <person name="Gilroy R."/>
            <person name="Ravi A."/>
            <person name="Getino M."/>
            <person name="Pursley I."/>
            <person name="Horton D.L."/>
            <person name="Alikhan N.F."/>
            <person name="Baker D."/>
            <person name="Gharbi K."/>
            <person name="Hall N."/>
            <person name="Watson M."/>
            <person name="Adriaenssens E.M."/>
            <person name="Foster-Nyarko E."/>
            <person name="Jarju S."/>
            <person name="Secka A."/>
            <person name="Antonio M."/>
            <person name="Oren A."/>
            <person name="Chaudhuri R.R."/>
            <person name="La Ragione R."/>
            <person name="Hildebrand F."/>
            <person name="Pallen M.J."/>
        </authorList>
    </citation>
    <scope>NUCLEOTIDE SEQUENCE</scope>
    <source>
        <strain evidence="6">CHK190-19873</strain>
    </source>
</reference>
<dbReference type="Gene3D" id="3.30.470.20">
    <property type="entry name" value="ATP-grasp fold, B domain"/>
    <property type="match status" value="1"/>
</dbReference>
<dbReference type="Gene3D" id="3.40.50.20">
    <property type="match status" value="1"/>
</dbReference>
<keyword evidence="1" id="KW-0436">Ligase</keyword>
<dbReference type="InterPro" id="IPR011761">
    <property type="entry name" value="ATP-grasp"/>
</dbReference>
<evidence type="ECO:0000256" key="1">
    <source>
        <dbReference type="ARBA" id="ARBA00022598"/>
    </source>
</evidence>
<evidence type="ECO:0000256" key="2">
    <source>
        <dbReference type="ARBA" id="ARBA00022741"/>
    </source>
</evidence>
<keyword evidence="3 4" id="KW-0067">ATP-binding</keyword>
<evidence type="ECO:0000313" key="6">
    <source>
        <dbReference type="EMBL" id="HIS31585.1"/>
    </source>
</evidence>
<evidence type="ECO:0000313" key="7">
    <source>
        <dbReference type="Proteomes" id="UP000823935"/>
    </source>
</evidence>
<dbReference type="SUPFAM" id="SSF56059">
    <property type="entry name" value="Glutathione synthetase ATP-binding domain-like"/>
    <property type="match status" value="1"/>
</dbReference>
<keyword evidence="2 4" id="KW-0547">Nucleotide-binding</keyword>
<dbReference type="InterPro" id="IPR052032">
    <property type="entry name" value="ATP-dep_AA_Ligase"/>
</dbReference>
<dbReference type="PROSITE" id="PS50975">
    <property type="entry name" value="ATP_GRASP"/>
    <property type="match status" value="1"/>
</dbReference>
<dbReference type="GO" id="GO:0005524">
    <property type="term" value="F:ATP binding"/>
    <property type="evidence" value="ECO:0007669"/>
    <property type="project" value="UniProtKB-UniRule"/>
</dbReference>
<dbReference type="PANTHER" id="PTHR43585:SF2">
    <property type="entry name" value="ATP-GRASP ENZYME FSQD"/>
    <property type="match status" value="1"/>
</dbReference>
<evidence type="ECO:0000259" key="5">
    <source>
        <dbReference type="PROSITE" id="PS50975"/>
    </source>
</evidence>
<name>A0A9D1ESR0_9FIRM</name>
<proteinExistence type="predicted"/>
<feature type="domain" description="ATP-grasp" evidence="5">
    <location>
        <begin position="108"/>
        <end position="301"/>
    </location>
</feature>
<evidence type="ECO:0000256" key="4">
    <source>
        <dbReference type="PROSITE-ProRule" id="PRU00409"/>
    </source>
</evidence>
<gene>
    <name evidence="6" type="ORF">IAB44_08595</name>
</gene>
<sequence>MKKKIMILGAGIYQVPLIRKAIEYGLSPVVVSIPGDYPGFALADTCCYLDTRDFEQVLEAARRERIAGICTSGTDVAVRTIGYVCEALNLPGLSRAAACTVTDKYLMKTAFASHQVRTAPFQKAASLEDALAAAKAIGYPVMIKAVDSSGNRGISRADFPSQAAGAYESARKVTRRPYVLVEKYLSGIEIGVDGFIENGKIRLLLPHEKFVLQRKNATVTAGHAFPYHAGKEVQEDLTLQIHKAVIAAGLDHCAFNADVLVLDNQAWVLEIGGRAGATCIPELISQYCGFDYYRKILDCAVGKPINFLTSSPIPCMARLLFSPVDGVLTAIDAPYLTHLKNQGILAQLDYPVGAAVRGVQNGTDRLGQLIMQTEDSKVLEQAHTELCRHIKVNGKTLEELWEN</sequence>
<dbReference type="Gene3D" id="3.30.1490.20">
    <property type="entry name" value="ATP-grasp fold, A domain"/>
    <property type="match status" value="1"/>
</dbReference>
<organism evidence="6 7">
    <name type="scientific">Candidatus Limivivens intestinipullorum</name>
    <dbReference type="NCBI Taxonomy" id="2840858"/>
    <lineage>
        <taxon>Bacteria</taxon>
        <taxon>Bacillati</taxon>
        <taxon>Bacillota</taxon>
        <taxon>Clostridia</taxon>
        <taxon>Lachnospirales</taxon>
        <taxon>Lachnospiraceae</taxon>
        <taxon>Lachnospiraceae incertae sedis</taxon>
        <taxon>Candidatus Limivivens</taxon>
    </lineage>
</organism>